<sequence length="257" mass="27800">MRVLCLHGQGTNSRILRAQTESFRRLLPDHYEFFYLDGAYECGPGEGVAGVFPGPYRCYYPMPPTQDSLRQAHELVLDAVDRDGPFDVVLGFSQGAALAASILLHNPTTATTAHQRNHKGRSHDANADADPPLFRAAVFLCASQPFSISPRAGLDCSADFDLTAAATTISAGAISRSADDGSSDDSSQTASSSEDEVDIDADATVRRFDPSHDPHRIGIPTAHVLGKLDRWAPQGRKLVDLDAGHVFLVVIEWKIQT</sequence>
<reference evidence="1" key="1">
    <citation type="submission" date="2024-09" db="EMBL/GenBank/DDBJ databases">
        <title>Draft Genome Sequences of Neofusicoccum parvum.</title>
        <authorList>
            <person name="Ashida A."/>
            <person name="Camagna M."/>
            <person name="Tanaka A."/>
            <person name="Takemoto D."/>
        </authorList>
    </citation>
    <scope>NUCLEOTIDE SEQUENCE</scope>
    <source>
        <strain evidence="1">PPO83</strain>
    </source>
</reference>
<protein>
    <submittedName>
        <fullName evidence="1">Uncharacterized protein</fullName>
    </submittedName>
</protein>
<dbReference type="EMBL" id="BSXG01000005">
    <property type="protein sequence ID" value="GME22999.1"/>
    <property type="molecule type" value="Genomic_DNA"/>
</dbReference>
<evidence type="ECO:0000313" key="1">
    <source>
        <dbReference type="EMBL" id="GME22999.1"/>
    </source>
</evidence>
<name>A0ACB5RR60_9PEZI</name>
<proteinExistence type="predicted"/>
<dbReference type="Proteomes" id="UP001165186">
    <property type="component" value="Unassembled WGS sequence"/>
</dbReference>
<keyword evidence="2" id="KW-1185">Reference proteome</keyword>
<evidence type="ECO:0000313" key="2">
    <source>
        <dbReference type="Proteomes" id="UP001165186"/>
    </source>
</evidence>
<comment type="caution">
    <text evidence="1">The sequence shown here is derived from an EMBL/GenBank/DDBJ whole genome shotgun (WGS) entry which is preliminary data.</text>
</comment>
<gene>
    <name evidence="1" type="primary">g9251</name>
    <name evidence="1" type="ORF">NpPPO83_00009251</name>
</gene>
<organism evidence="1 2">
    <name type="scientific">Neofusicoccum parvum</name>
    <dbReference type="NCBI Taxonomy" id="310453"/>
    <lineage>
        <taxon>Eukaryota</taxon>
        <taxon>Fungi</taxon>
        <taxon>Dikarya</taxon>
        <taxon>Ascomycota</taxon>
        <taxon>Pezizomycotina</taxon>
        <taxon>Dothideomycetes</taxon>
        <taxon>Dothideomycetes incertae sedis</taxon>
        <taxon>Botryosphaeriales</taxon>
        <taxon>Botryosphaeriaceae</taxon>
        <taxon>Neofusicoccum</taxon>
    </lineage>
</organism>
<accession>A0ACB5RR60</accession>